<dbReference type="PROSITE" id="PS50937">
    <property type="entry name" value="HTH_MERR_2"/>
    <property type="match status" value="1"/>
</dbReference>
<evidence type="ECO:0000259" key="6">
    <source>
        <dbReference type="PROSITE" id="PS50937"/>
    </source>
</evidence>
<name>A0A261U3X9_9BORD</name>
<dbReference type="GO" id="GO:0005507">
    <property type="term" value="F:copper ion binding"/>
    <property type="evidence" value="ECO:0007669"/>
    <property type="project" value="InterPro"/>
</dbReference>
<dbReference type="PRINTS" id="PR00040">
    <property type="entry name" value="HTHMERR"/>
</dbReference>
<evidence type="ECO:0000256" key="2">
    <source>
        <dbReference type="ARBA" id="ARBA00022490"/>
    </source>
</evidence>
<dbReference type="InterPro" id="IPR047057">
    <property type="entry name" value="MerR_fam"/>
</dbReference>
<dbReference type="InterPro" id="IPR009061">
    <property type="entry name" value="DNA-bd_dom_put_sf"/>
</dbReference>
<dbReference type="EMBL" id="NEVQ01000013">
    <property type="protein sequence ID" value="OZI56187.1"/>
    <property type="molecule type" value="Genomic_DNA"/>
</dbReference>
<organism evidence="7 8">
    <name type="scientific">Bordetella genomosp. 4</name>
    <dbReference type="NCBI Taxonomy" id="463044"/>
    <lineage>
        <taxon>Bacteria</taxon>
        <taxon>Pseudomonadati</taxon>
        <taxon>Pseudomonadota</taxon>
        <taxon>Betaproteobacteria</taxon>
        <taxon>Burkholderiales</taxon>
        <taxon>Alcaligenaceae</taxon>
        <taxon>Bordetella</taxon>
    </lineage>
</organism>
<dbReference type="GO" id="GO:0003700">
    <property type="term" value="F:DNA-binding transcription factor activity"/>
    <property type="evidence" value="ECO:0007669"/>
    <property type="project" value="InterPro"/>
</dbReference>
<feature type="domain" description="HTH merR-type" evidence="6">
    <location>
        <begin position="1"/>
        <end position="69"/>
    </location>
</feature>
<evidence type="ECO:0000313" key="7">
    <source>
        <dbReference type="EMBL" id="OZI56187.1"/>
    </source>
</evidence>
<gene>
    <name evidence="7" type="ORF">CAL20_12140</name>
</gene>
<evidence type="ECO:0000256" key="4">
    <source>
        <dbReference type="ARBA" id="ARBA00023125"/>
    </source>
</evidence>
<dbReference type="AlphaFoldDB" id="A0A261U3X9"/>
<dbReference type="Proteomes" id="UP000216885">
    <property type="component" value="Unassembled WGS sequence"/>
</dbReference>
<dbReference type="InterPro" id="IPR000551">
    <property type="entry name" value="MerR-type_HTH_dom"/>
</dbReference>
<dbReference type="Gene3D" id="1.10.1660.10">
    <property type="match status" value="1"/>
</dbReference>
<keyword evidence="5" id="KW-0804">Transcription</keyword>
<protein>
    <submittedName>
        <fullName evidence="7">Cu(I)-responsive transcriptional regulator</fullName>
    </submittedName>
</protein>
<accession>A0A261U3X9</accession>
<dbReference type="InterPro" id="IPR015358">
    <property type="entry name" value="Tscrpt_reg_MerR_DNA-bd"/>
</dbReference>
<dbReference type="PANTHER" id="PTHR30204:SF94">
    <property type="entry name" value="HEAVY METAL-DEPENDENT TRANSCRIPTIONAL REGULATOR HI_0293-RELATED"/>
    <property type="match status" value="1"/>
</dbReference>
<dbReference type="Pfam" id="PF09278">
    <property type="entry name" value="MerR-DNA-bind"/>
    <property type="match status" value="1"/>
</dbReference>
<dbReference type="GO" id="GO:0045893">
    <property type="term" value="P:positive regulation of DNA-templated transcription"/>
    <property type="evidence" value="ECO:0007669"/>
    <property type="project" value="InterPro"/>
</dbReference>
<comment type="caution">
    <text evidence="7">The sequence shown here is derived from an EMBL/GenBank/DDBJ whole genome shotgun (WGS) entry which is preliminary data.</text>
</comment>
<evidence type="ECO:0000313" key="8">
    <source>
        <dbReference type="Proteomes" id="UP000216885"/>
    </source>
</evidence>
<evidence type="ECO:0000256" key="3">
    <source>
        <dbReference type="ARBA" id="ARBA00023015"/>
    </source>
</evidence>
<keyword evidence="2" id="KW-0963">Cytoplasm</keyword>
<dbReference type="RefSeq" id="WP_094837979.1">
    <property type="nucleotide sequence ID" value="NZ_NEVQ01000013.1"/>
</dbReference>
<proteinExistence type="predicted"/>
<dbReference type="GO" id="GO:0005737">
    <property type="term" value="C:cytoplasm"/>
    <property type="evidence" value="ECO:0007669"/>
    <property type="project" value="UniProtKB-SubCell"/>
</dbReference>
<reference evidence="7 8" key="1">
    <citation type="submission" date="2017-05" db="EMBL/GenBank/DDBJ databases">
        <title>Complete and WGS of Bordetella genogroups.</title>
        <authorList>
            <person name="Spilker T."/>
            <person name="LiPuma J."/>
        </authorList>
    </citation>
    <scope>NUCLEOTIDE SEQUENCE [LARGE SCALE GENOMIC DNA]</scope>
    <source>
        <strain evidence="7 8">AU9919</strain>
    </source>
</reference>
<sequence length="135" mass="14992">MNIGQAAAASGISAKMIRYYESIGLIDSATRTDSGYRVYGDKELHTLRFVRRARDLGFSVEQMHELLALWRDRDRASADVKRIALGHVEGLERKAAELQQMADTLRHLAEHCKGNNRPECPIIAELGGAAVTREG</sequence>
<dbReference type="SUPFAM" id="SSF46955">
    <property type="entry name" value="Putative DNA-binding domain"/>
    <property type="match status" value="1"/>
</dbReference>
<dbReference type="NCBIfam" id="TIGR02044">
    <property type="entry name" value="CueR"/>
    <property type="match status" value="1"/>
</dbReference>
<keyword evidence="3" id="KW-0805">Transcription regulation</keyword>
<dbReference type="PROSITE" id="PS00552">
    <property type="entry name" value="HTH_MERR_1"/>
    <property type="match status" value="1"/>
</dbReference>
<dbReference type="InterPro" id="IPR011789">
    <property type="entry name" value="CueR"/>
</dbReference>
<dbReference type="GO" id="GO:0003677">
    <property type="term" value="F:DNA binding"/>
    <property type="evidence" value="ECO:0007669"/>
    <property type="project" value="UniProtKB-KW"/>
</dbReference>
<evidence type="ECO:0000256" key="1">
    <source>
        <dbReference type="ARBA" id="ARBA00004496"/>
    </source>
</evidence>
<evidence type="ECO:0000256" key="5">
    <source>
        <dbReference type="ARBA" id="ARBA00023163"/>
    </source>
</evidence>
<dbReference type="SMART" id="SM00422">
    <property type="entry name" value="HTH_MERR"/>
    <property type="match status" value="1"/>
</dbReference>
<dbReference type="PANTHER" id="PTHR30204">
    <property type="entry name" value="REDOX-CYCLING DRUG-SENSING TRANSCRIPTIONAL ACTIVATOR SOXR"/>
    <property type="match status" value="1"/>
</dbReference>
<dbReference type="Pfam" id="PF00376">
    <property type="entry name" value="MerR"/>
    <property type="match status" value="1"/>
</dbReference>
<keyword evidence="4" id="KW-0238">DNA-binding</keyword>
<comment type="subcellular location">
    <subcellularLocation>
        <location evidence="1">Cytoplasm</location>
    </subcellularLocation>
</comment>
<dbReference type="CDD" id="cd01108">
    <property type="entry name" value="HTH_CueR"/>
    <property type="match status" value="1"/>
</dbReference>
<keyword evidence="8" id="KW-1185">Reference proteome</keyword>